<comment type="caution">
    <text evidence="3">The sequence shown here is derived from an EMBL/GenBank/DDBJ whole genome shotgun (WGS) entry which is preliminary data.</text>
</comment>
<feature type="compositionally biased region" description="Basic and acidic residues" evidence="1">
    <location>
        <begin position="314"/>
        <end position="323"/>
    </location>
</feature>
<evidence type="ECO:0000256" key="2">
    <source>
        <dbReference type="SAM" id="Phobius"/>
    </source>
</evidence>
<keyword evidence="2" id="KW-1133">Transmembrane helix</keyword>
<dbReference type="AlphaFoldDB" id="A0A9P8N435"/>
<keyword evidence="2" id="KW-0812">Transmembrane</keyword>
<feature type="transmembrane region" description="Helical" evidence="2">
    <location>
        <begin position="229"/>
        <end position="249"/>
    </location>
</feature>
<gene>
    <name evidence="3" type="ORF">HRG_01949</name>
</gene>
<dbReference type="CDD" id="cd12087">
    <property type="entry name" value="TM_EGFR-like"/>
    <property type="match status" value="1"/>
</dbReference>
<dbReference type="OrthoDB" id="2537459at2759"/>
<dbReference type="GeneID" id="68351078"/>
<name>A0A9P8N435_9HYPO</name>
<feature type="compositionally biased region" description="Low complexity" evidence="1">
    <location>
        <begin position="144"/>
        <end position="157"/>
    </location>
</feature>
<feature type="compositionally biased region" description="Basic and acidic residues" evidence="1">
    <location>
        <begin position="50"/>
        <end position="60"/>
    </location>
</feature>
<feature type="region of interest" description="Disordered" evidence="1">
    <location>
        <begin position="256"/>
        <end position="277"/>
    </location>
</feature>
<evidence type="ECO:0000256" key="1">
    <source>
        <dbReference type="SAM" id="MobiDB-lite"/>
    </source>
</evidence>
<feature type="compositionally biased region" description="Basic residues" evidence="1">
    <location>
        <begin position="22"/>
        <end position="31"/>
    </location>
</feature>
<feature type="compositionally biased region" description="Polar residues" evidence="1">
    <location>
        <begin position="365"/>
        <end position="378"/>
    </location>
</feature>
<feature type="region of interest" description="Disordered" evidence="1">
    <location>
        <begin position="314"/>
        <end position="378"/>
    </location>
</feature>
<reference evidence="3" key="1">
    <citation type="submission" date="2021-09" db="EMBL/GenBank/DDBJ databases">
        <title>A high-quality genome of the endoparasitic fungus Hirsutella rhossiliensis with a comparison of Hirsutella genomes reveals transposable elements contributing to genome size variation.</title>
        <authorList>
            <person name="Lin R."/>
            <person name="Jiao Y."/>
            <person name="Sun X."/>
            <person name="Ling J."/>
            <person name="Xie B."/>
            <person name="Cheng X."/>
        </authorList>
    </citation>
    <scope>NUCLEOTIDE SEQUENCE</scope>
    <source>
        <strain evidence="3">HR02</strain>
    </source>
</reference>
<dbReference type="Proteomes" id="UP000824596">
    <property type="component" value="Unassembled WGS sequence"/>
</dbReference>
<feature type="region of interest" description="Disordered" evidence="1">
    <location>
        <begin position="21"/>
        <end position="194"/>
    </location>
</feature>
<organism evidence="3 4">
    <name type="scientific">Hirsutella rhossiliensis</name>
    <dbReference type="NCBI Taxonomy" id="111463"/>
    <lineage>
        <taxon>Eukaryota</taxon>
        <taxon>Fungi</taxon>
        <taxon>Dikarya</taxon>
        <taxon>Ascomycota</taxon>
        <taxon>Pezizomycotina</taxon>
        <taxon>Sordariomycetes</taxon>
        <taxon>Hypocreomycetidae</taxon>
        <taxon>Hypocreales</taxon>
        <taxon>Ophiocordycipitaceae</taxon>
        <taxon>Hirsutella</taxon>
    </lineage>
</organism>
<dbReference type="EMBL" id="JAIZPD010000002">
    <property type="protein sequence ID" value="KAH0966540.1"/>
    <property type="molecule type" value="Genomic_DNA"/>
</dbReference>
<keyword evidence="4" id="KW-1185">Reference proteome</keyword>
<accession>A0A9P8N435</accession>
<sequence length="378" mass="41018">MDGFRDDEGALAFDSRELLTKSRLRRKRMRTRGPEADKIDSHLNARHPFFVREAHARRQAAESPKIWRVRRTGGANGSDSSSESESESKKAAKPRPTTTRANKVNAAVTGRPQRIKPIPVFATARPISTVQPGPSDRVAAIGNSSSPSPSRAPDTTPTTPPAAPPAATSSAPPLIPDIKAPQPSQSTETNQMPAAQESGFRFPGVEAAKEQDGGEKDLRAGRFSQGAEAGIVIGTLAFIALLAMVIVCYRRKRSKKRGVGRMASEKGSAGMNSPPRTQSNIMDEAMKAAYAANDDAYTAKPTPGVPPPLRVSVKEPENPELRPVHVAPSPPQNLHIYPPERAPADQYRVRSMPASDEPEEWRTWNPDQSQATRPLNWL</sequence>
<dbReference type="RefSeq" id="XP_044724053.1">
    <property type="nucleotide sequence ID" value="XM_044860420.1"/>
</dbReference>
<evidence type="ECO:0000313" key="3">
    <source>
        <dbReference type="EMBL" id="KAH0966540.1"/>
    </source>
</evidence>
<proteinExistence type="predicted"/>
<protein>
    <submittedName>
        <fullName evidence="3">Uncharacterized protein</fullName>
    </submittedName>
</protein>
<keyword evidence="2" id="KW-0472">Membrane</keyword>
<feature type="compositionally biased region" description="Basic and acidic residues" evidence="1">
    <location>
        <begin position="32"/>
        <end position="43"/>
    </location>
</feature>
<evidence type="ECO:0000313" key="4">
    <source>
        <dbReference type="Proteomes" id="UP000824596"/>
    </source>
</evidence>
<feature type="compositionally biased region" description="Polar residues" evidence="1">
    <location>
        <begin position="182"/>
        <end position="193"/>
    </location>
</feature>